<dbReference type="AlphaFoldDB" id="A0A7Z2GE08"/>
<protein>
    <recommendedName>
        <fullName evidence="3">Lipoprotein</fullName>
    </recommendedName>
</protein>
<evidence type="ECO:0000313" key="2">
    <source>
        <dbReference type="Proteomes" id="UP000434209"/>
    </source>
</evidence>
<dbReference type="InterPro" id="IPR010916">
    <property type="entry name" value="TonB_box_CS"/>
</dbReference>
<dbReference type="EMBL" id="CP046912">
    <property type="protein sequence ID" value="QGZ59759.1"/>
    <property type="molecule type" value="Genomic_DNA"/>
</dbReference>
<reference evidence="1 2" key="1">
    <citation type="submission" date="2019-12" db="EMBL/GenBank/DDBJ databases">
        <title>Paraburkholderia acidiphila 7Q-K02 sp. nov and Paraburkholderia acidisoli DHF22 sp. nov., two strains isolated from forest soil.</title>
        <authorList>
            <person name="Gao Z."/>
            <person name="Qiu L."/>
        </authorList>
    </citation>
    <scope>NUCLEOTIDE SEQUENCE [LARGE SCALE GENOMIC DNA]</scope>
    <source>
        <strain evidence="1 2">7Q-K02</strain>
    </source>
</reference>
<evidence type="ECO:0008006" key="3">
    <source>
        <dbReference type="Google" id="ProtNLM"/>
    </source>
</evidence>
<proteinExistence type="predicted"/>
<keyword evidence="2" id="KW-1185">Reference proteome</keyword>
<dbReference type="PROSITE" id="PS00430">
    <property type="entry name" value="TONB_DEPENDENT_REC_1"/>
    <property type="match status" value="1"/>
</dbReference>
<dbReference type="RefSeq" id="WP_158762936.1">
    <property type="nucleotide sequence ID" value="NZ_CP046912.1"/>
</dbReference>
<dbReference type="OrthoDB" id="9113839at2"/>
<organism evidence="1 2">
    <name type="scientific">Paraburkholderia acidiphila</name>
    <dbReference type="NCBI Taxonomy" id="2571747"/>
    <lineage>
        <taxon>Bacteria</taxon>
        <taxon>Pseudomonadati</taxon>
        <taxon>Pseudomonadota</taxon>
        <taxon>Betaproteobacteria</taxon>
        <taxon>Burkholderiales</taxon>
        <taxon>Burkholderiaceae</taxon>
        <taxon>Paraburkholderia</taxon>
    </lineage>
</organism>
<sequence length="116" mass="12148">MSASERFGGGAQLPSRITQSLPKVLISLAAACTVLAGCASTSNVTAADRQDTFVVSASASGGRLAWARAHKRAVTAASDYCENRGMQASLGIEQMDGFEALQQQGSTIRFECHPKL</sequence>
<evidence type="ECO:0000313" key="1">
    <source>
        <dbReference type="EMBL" id="QGZ59759.1"/>
    </source>
</evidence>
<name>A0A7Z2GE08_9BURK</name>
<dbReference type="Proteomes" id="UP000434209">
    <property type="component" value="Chromosome 4"/>
</dbReference>
<dbReference type="KEGG" id="pacp:FAZ97_32870"/>
<gene>
    <name evidence="1" type="ORF">FAZ97_32870</name>
</gene>
<accession>A0A7Z2GE08</accession>